<dbReference type="WBParaSite" id="nRc.2.0.1.t04292-RA">
    <property type="protein sequence ID" value="nRc.2.0.1.t04292-RA"/>
    <property type="gene ID" value="nRc.2.0.1.g04292"/>
</dbReference>
<proteinExistence type="predicted"/>
<keyword evidence="1" id="KW-1185">Reference proteome</keyword>
<dbReference type="Proteomes" id="UP000887565">
    <property type="component" value="Unplaced"/>
</dbReference>
<organism evidence="1 2">
    <name type="scientific">Romanomermis culicivorax</name>
    <name type="common">Nematode worm</name>
    <dbReference type="NCBI Taxonomy" id="13658"/>
    <lineage>
        <taxon>Eukaryota</taxon>
        <taxon>Metazoa</taxon>
        <taxon>Ecdysozoa</taxon>
        <taxon>Nematoda</taxon>
        <taxon>Enoplea</taxon>
        <taxon>Dorylaimia</taxon>
        <taxon>Mermithida</taxon>
        <taxon>Mermithoidea</taxon>
        <taxon>Mermithidae</taxon>
        <taxon>Romanomermis</taxon>
    </lineage>
</organism>
<evidence type="ECO:0000313" key="1">
    <source>
        <dbReference type="Proteomes" id="UP000887565"/>
    </source>
</evidence>
<dbReference type="OMA" id="LHIAHVR"/>
<evidence type="ECO:0000313" key="2">
    <source>
        <dbReference type="WBParaSite" id="nRc.2.0.1.t04292-RA"/>
    </source>
</evidence>
<reference evidence="2" key="1">
    <citation type="submission" date="2022-11" db="UniProtKB">
        <authorList>
            <consortium name="WormBaseParasite"/>
        </authorList>
    </citation>
    <scope>IDENTIFICATION</scope>
</reference>
<accession>A0A915HSD8</accession>
<protein>
    <submittedName>
        <fullName evidence="2">Uncharacterized protein</fullName>
    </submittedName>
</protein>
<sequence>MSIANGSVQYGTMTSVQDDQINRALAAQVGLSVPEVEFLRNEFRKFGRNPLQASLEILAIENNFSEEKVKALFELHLTQLRRSDGLTSDRKSVYD</sequence>
<dbReference type="AlphaFoldDB" id="A0A915HSD8"/>
<name>A0A915HSD8_ROMCU</name>